<evidence type="ECO:0000313" key="1">
    <source>
        <dbReference type="EMBL" id="QJA92904.1"/>
    </source>
</evidence>
<organism evidence="1">
    <name type="scientific">viral metagenome</name>
    <dbReference type="NCBI Taxonomy" id="1070528"/>
    <lineage>
        <taxon>unclassified sequences</taxon>
        <taxon>metagenomes</taxon>
        <taxon>organismal metagenomes</taxon>
    </lineage>
</organism>
<dbReference type="AlphaFoldDB" id="A0A6M3LHS7"/>
<reference evidence="1" key="1">
    <citation type="submission" date="2020-03" db="EMBL/GenBank/DDBJ databases">
        <title>The deep terrestrial virosphere.</title>
        <authorList>
            <person name="Holmfeldt K."/>
            <person name="Nilsson E."/>
            <person name="Simone D."/>
            <person name="Lopez-Fernandez M."/>
            <person name="Wu X."/>
            <person name="de Brujin I."/>
            <person name="Lundin D."/>
            <person name="Andersson A."/>
            <person name="Bertilsson S."/>
            <person name="Dopson M."/>
        </authorList>
    </citation>
    <scope>NUCLEOTIDE SEQUENCE</scope>
    <source>
        <strain evidence="1">MM415B04423</strain>
    </source>
</reference>
<accession>A0A6M3LHS7</accession>
<dbReference type="EMBL" id="MT143106">
    <property type="protein sequence ID" value="QJA92904.1"/>
    <property type="molecule type" value="Genomic_DNA"/>
</dbReference>
<sequence length="76" mass="8183">MPASCGLCSPAELLPDTRDLWAVIRRFPGLIQADGFSGRRSVNYPAAEKVADAAGIKNKLDFYEAIEAVCAGLNDR</sequence>
<proteinExistence type="predicted"/>
<protein>
    <submittedName>
        <fullName evidence="1">Uncharacterized protein</fullName>
    </submittedName>
</protein>
<gene>
    <name evidence="1" type="ORF">MM415B04423_0002</name>
</gene>
<name>A0A6M3LHS7_9ZZZZ</name>